<name>A0A1I8FFT3_9PLAT</name>
<evidence type="ECO:0000313" key="1">
    <source>
        <dbReference type="Proteomes" id="UP000095280"/>
    </source>
</evidence>
<organism evidence="1 2">
    <name type="scientific">Macrostomum lignano</name>
    <dbReference type="NCBI Taxonomy" id="282301"/>
    <lineage>
        <taxon>Eukaryota</taxon>
        <taxon>Metazoa</taxon>
        <taxon>Spiralia</taxon>
        <taxon>Lophotrochozoa</taxon>
        <taxon>Platyhelminthes</taxon>
        <taxon>Rhabditophora</taxon>
        <taxon>Macrostomorpha</taxon>
        <taxon>Macrostomida</taxon>
        <taxon>Macrostomidae</taxon>
        <taxon>Macrostomum</taxon>
    </lineage>
</organism>
<sequence length="376" mass="41752">RSFTTCKQPLHTLVYKVSRPHCRCRRVSHQATPPHLLLCLQRPISERNAVTLHCGLGSHRVYYVFNAFEARLRLRRRSTVRTPVRCSKHVKQKKLDGNRHTCRRVRLSRSITTFIIAGAGRRGPAVRSNVKCVNDRDVVRITKPRVIKVRCCLQARNPIQSSILRSEQRSDKTERAMRLVFIASDEPACCRRKVVLLAKEAVQVGKMPNKSTGYRIKVYGTLPAVARSLSSSTALFSQGTHSCEKSTKSRRCDAAKAGDLVYTRKSLPYSKRGAATCSCTNPTLAQTHQLSASLRTASTPLSDTAGSSDTRAWYNRVLNRMDANAAVRFAVRKTTHSACASALPRGSKRAGCAHYGKDMGKNEGDLIAPAAPSRRL</sequence>
<protein>
    <submittedName>
        <fullName evidence="2">NTR domain-containing protein</fullName>
    </submittedName>
</protein>
<dbReference type="WBParaSite" id="maker-unitig_33211-snap-gene-0.2-mRNA-1">
    <property type="protein sequence ID" value="maker-unitig_33211-snap-gene-0.2-mRNA-1"/>
    <property type="gene ID" value="maker-unitig_33211-snap-gene-0.2"/>
</dbReference>
<keyword evidence="1" id="KW-1185">Reference proteome</keyword>
<dbReference type="Proteomes" id="UP000095280">
    <property type="component" value="Unplaced"/>
</dbReference>
<dbReference type="AlphaFoldDB" id="A0A1I8FFT3"/>
<evidence type="ECO:0000313" key="2">
    <source>
        <dbReference type="WBParaSite" id="maker-unitig_33211-snap-gene-0.2-mRNA-1"/>
    </source>
</evidence>
<reference evidence="2" key="1">
    <citation type="submission" date="2016-11" db="UniProtKB">
        <authorList>
            <consortium name="WormBaseParasite"/>
        </authorList>
    </citation>
    <scope>IDENTIFICATION</scope>
</reference>
<accession>A0A1I8FFT3</accession>
<proteinExistence type="predicted"/>